<proteinExistence type="predicted"/>
<dbReference type="EMBL" id="QZWG01000017">
    <property type="protein sequence ID" value="RZB58400.1"/>
    <property type="molecule type" value="Genomic_DNA"/>
</dbReference>
<sequence>GVAGRVRCASITIGSDVGLGLNTNAGSDFGHGRDCHRKRQRRIENRIQIDGEGTNEGQI</sequence>
<evidence type="ECO:0000313" key="3">
    <source>
        <dbReference type="Proteomes" id="UP000289340"/>
    </source>
</evidence>
<gene>
    <name evidence="2" type="ORF">D0Y65_046836</name>
</gene>
<reference evidence="2 3" key="1">
    <citation type="submission" date="2018-09" db="EMBL/GenBank/DDBJ databases">
        <title>A high-quality reference genome of wild soybean provides a powerful tool to mine soybean genomes.</title>
        <authorList>
            <person name="Xie M."/>
            <person name="Chung C.Y.L."/>
            <person name="Li M.-W."/>
            <person name="Wong F.-L."/>
            <person name="Chan T.-F."/>
            <person name="Lam H.-M."/>
        </authorList>
    </citation>
    <scope>NUCLEOTIDE SEQUENCE [LARGE SCALE GENOMIC DNA]</scope>
    <source>
        <strain evidence="3">cv. W05</strain>
        <tissue evidence="2">Hypocotyl of etiolated seedlings</tissue>
    </source>
</reference>
<keyword evidence="3" id="KW-1185">Reference proteome</keyword>
<feature type="region of interest" description="Disordered" evidence="1">
    <location>
        <begin position="28"/>
        <end position="59"/>
    </location>
</feature>
<dbReference type="Proteomes" id="UP000289340">
    <property type="component" value="Chromosome 17"/>
</dbReference>
<dbReference type="AlphaFoldDB" id="A0A445GB18"/>
<comment type="caution">
    <text evidence="2">The sequence shown here is derived from an EMBL/GenBank/DDBJ whole genome shotgun (WGS) entry which is preliminary data.</text>
</comment>
<name>A0A445GB18_GLYSO</name>
<evidence type="ECO:0000256" key="1">
    <source>
        <dbReference type="SAM" id="MobiDB-lite"/>
    </source>
</evidence>
<feature type="non-terminal residue" evidence="2">
    <location>
        <position position="1"/>
    </location>
</feature>
<accession>A0A445GB18</accession>
<protein>
    <submittedName>
        <fullName evidence="2">Uncharacterized protein</fullName>
    </submittedName>
</protein>
<evidence type="ECO:0000313" key="2">
    <source>
        <dbReference type="EMBL" id="RZB58400.1"/>
    </source>
</evidence>
<organism evidence="2 3">
    <name type="scientific">Glycine soja</name>
    <name type="common">Wild soybean</name>
    <dbReference type="NCBI Taxonomy" id="3848"/>
    <lineage>
        <taxon>Eukaryota</taxon>
        <taxon>Viridiplantae</taxon>
        <taxon>Streptophyta</taxon>
        <taxon>Embryophyta</taxon>
        <taxon>Tracheophyta</taxon>
        <taxon>Spermatophyta</taxon>
        <taxon>Magnoliopsida</taxon>
        <taxon>eudicotyledons</taxon>
        <taxon>Gunneridae</taxon>
        <taxon>Pentapetalae</taxon>
        <taxon>rosids</taxon>
        <taxon>fabids</taxon>
        <taxon>Fabales</taxon>
        <taxon>Fabaceae</taxon>
        <taxon>Papilionoideae</taxon>
        <taxon>50 kb inversion clade</taxon>
        <taxon>NPAAA clade</taxon>
        <taxon>indigoferoid/millettioid clade</taxon>
        <taxon>Phaseoleae</taxon>
        <taxon>Glycine</taxon>
        <taxon>Glycine subgen. Soja</taxon>
    </lineage>
</organism>